<accession>A0ABU5H577</accession>
<organism evidence="1 2">
    <name type="scientific">Hyalangium rubrum</name>
    <dbReference type="NCBI Taxonomy" id="3103134"/>
    <lineage>
        <taxon>Bacteria</taxon>
        <taxon>Pseudomonadati</taxon>
        <taxon>Myxococcota</taxon>
        <taxon>Myxococcia</taxon>
        <taxon>Myxococcales</taxon>
        <taxon>Cystobacterineae</taxon>
        <taxon>Archangiaceae</taxon>
        <taxon>Hyalangium</taxon>
    </lineage>
</organism>
<dbReference type="Proteomes" id="UP001291309">
    <property type="component" value="Unassembled WGS sequence"/>
</dbReference>
<proteinExistence type="predicted"/>
<evidence type="ECO:0000313" key="2">
    <source>
        <dbReference type="Proteomes" id="UP001291309"/>
    </source>
</evidence>
<comment type="caution">
    <text evidence="1">The sequence shown here is derived from an EMBL/GenBank/DDBJ whole genome shotgun (WGS) entry which is preliminary data.</text>
</comment>
<gene>
    <name evidence="1" type="ORF">SYV04_19650</name>
</gene>
<keyword evidence="2" id="KW-1185">Reference proteome</keyword>
<reference evidence="1 2" key="1">
    <citation type="submission" date="2023-12" db="EMBL/GenBank/DDBJ databases">
        <title>the genome sequence of Hyalangium sp. s54d21.</title>
        <authorList>
            <person name="Zhang X."/>
        </authorList>
    </citation>
    <scope>NUCLEOTIDE SEQUENCE [LARGE SCALE GENOMIC DNA]</scope>
    <source>
        <strain evidence="2">s54d21</strain>
    </source>
</reference>
<dbReference type="EMBL" id="JAXIVS010000006">
    <property type="protein sequence ID" value="MDY7228647.1"/>
    <property type="molecule type" value="Genomic_DNA"/>
</dbReference>
<name>A0ABU5H577_9BACT</name>
<evidence type="ECO:0000313" key="1">
    <source>
        <dbReference type="EMBL" id="MDY7228647.1"/>
    </source>
</evidence>
<protein>
    <submittedName>
        <fullName evidence="1">Uncharacterized protein</fullName>
    </submittedName>
</protein>
<sequence length="79" mass="9036">MARPPVPGGRVEEILIYVPELRTLLRVREKSAAVNSAPWEISEREIRKVARKKPVTRKASNFQMVNICQQHQIAQRGMA</sequence>
<dbReference type="RefSeq" id="WP_321547368.1">
    <property type="nucleotide sequence ID" value="NZ_JAXIVS010000006.1"/>
</dbReference>